<feature type="domain" description="DNA/RNA non-specific endonuclease/pyrophosphatase/phosphodiesterase" evidence="3">
    <location>
        <begin position="57"/>
        <end position="265"/>
    </location>
</feature>
<sequence length="271" mass="30694">MAMLLLWILSLAASFLLPATGEVVSSFQHCSQFFFNGNPPSNLVPLNPARICQYYMGSYRFATMYDKDGHIPLFSAYKYYPGPGATQMDWKIEPQLAQPWDHERRSMEPEGTCRIDPLLLAKSQAVWSDYVNAIQYNKGQLAPVSHQPDENFKSATYTFTNIVPQYQELINGKWAEFLSTMRQNTAECSETYVIVGVVPGDEFISGGRVNKPSHMWAAVCCLTKNDKKKSFGVIAENNQDKVEWAILKDLESKLNHKYGKKGIDLFNGDCY</sequence>
<name>A0A6I9XX11_9SAUR</name>
<dbReference type="KEGG" id="tsr:106543625"/>
<dbReference type="GO" id="GO:0046872">
    <property type="term" value="F:metal ion binding"/>
    <property type="evidence" value="ECO:0007669"/>
    <property type="project" value="InterPro"/>
</dbReference>
<feature type="signal peptide" evidence="1">
    <location>
        <begin position="1"/>
        <end position="21"/>
    </location>
</feature>
<evidence type="ECO:0000259" key="2">
    <source>
        <dbReference type="SMART" id="SM00477"/>
    </source>
</evidence>
<dbReference type="InterPro" id="IPR039015">
    <property type="entry name" value="ENDOD1"/>
</dbReference>
<dbReference type="PANTHER" id="PTHR21472">
    <property type="entry name" value="ENDONUCLEASE DOMAIN-CONTAINING 1 PROTEIN ENDOD1"/>
    <property type="match status" value="1"/>
</dbReference>
<dbReference type="PANTHER" id="PTHR21472:SF26">
    <property type="entry name" value="ENDONUCLEASE DOMAIN CONTAINING 1"/>
    <property type="match status" value="1"/>
</dbReference>
<gene>
    <name evidence="5" type="primary">LOC106543625</name>
</gene>
<dbReference type="SUPFAM" id="SSF54060">
    <property type="entry name" value="His-Me finger endonucleases"/>
    <property type="match status" value="1"/>
</dbReference>
<protein>
    <submittedName>
        <fullName evidence="5">Endonuclease domain-containing 1 protein-like</fullName>
    </submittedName>
</protein>
<dbReference type="InterPro" id="IPR044929">
    <property type="entry name" value="DNA/RNA_non-sp_Endonuclease_sf"/>
</dbReference>
<dbReference type="RefSeq" id="XP_013915163.1">
    <property type="nucleotide sequence ID" value="XM_014059688.1"/>
</dbReference>
<dbReference type="InterPro" id="IPR044925">
    <property type="entry name" value="His-Me_finger_sf"/>
</dbReference>
<keyword evidence="4" id="KW-1185">Reference proteome</keyword>
<evidence type="ECO:0000256" key="1">
    <source>
        <dbReference type="SAM" id="SignalP"/>
    </source>
</evidence>
<evidence type="ECO:0000313" key="5">
    <source>
        <dbReference type="RefSeq" id="XP_013915163.1"/>
    </source>
</evidence>
<dbReference type="OrthoDB" id="69221at2759"/>
<dbReference type="Gene3D" id="3.40.570.10">
    <property type="entry name" value="Extracellular Endonuclease, subunit A"/>
    <property type="match status" value="1"/>
</dbReference>
<dbReference type="GO" id="GO:0016787">
    <property type="term" value="F:hydrolase activity"/>
    <property type="evidence" value="ECO:0007669"/>
    <property type="project" value="InterPro"/>
</dbReference>
<evidence type="ECO:0000259" key="3">
    <source>
        <dbReference type="SMART" id="SM00892"/>
    </source>
</evidence>
<accession>A0A6I9XX11</accession>
<dbReference type="AlphaFoldDB" id="A0A6I9XX11"/>
<keyword evidence="1" id="KW-0732">Signal</keyword>
<dbReference type="InterPro" id="IPR001604">
    <property type="entry name" value="Endo_G_ENPP1-like_dom"/>
</dbReference>
<feature type="domain" description="ENPP1-3/EXOG-like endonuclease/phosphodiesterase" evidence="2">
    <location>
        <begin position="58"/>
        <end position="265"/>
    </location>
</feature>
<dbReference type="Proteomes" id="UP000504617">
    <property type="component" value="Unplaced"/>
</dbReference>
<proteinExistence type="predicted"/>
<reference evidence="5" key="1">
    <citation type="submission" date="2025-08" db="UniProtKB">
        <authorList>
            <consortium name="RefSeq"/>
        </authorList>
    </citation>
    <scope>IDENTIFICATION</scope>
    <source>
        <tissue evidence="5">Skeletal muscle</tissue>
    </source>
</reference>
<dbReference type="SMART" id="SM00477">
    <property type="entry name" value="NUC"/>
    <property type="match status" value="1"/>
</dbReference>
<dbReference type="GO" id="GO:0003676">
    <property type="term" value="F:nucleic acid binding"/>
    <property type="evidence" value="ECO:0007669"/>
    <property type="project" value="InterPro"/>
</dbReference>
<dbReference type="GeneID" id="106543625"/>
<dbReference type="Pfam" id="PF01223">
    <property type="entry name" value="Endonuclease_NS"/>
    <property type="match status" value="1"/>
</dbReference>
<dbReference type="InterPro" id="IPR020821">
    <property type="entry name" value="ENPP1-3/EXOG-like_nuc-like"/>
</dbReference>
<evidence type="ECO:0000313" key="4">
    <source>
        <dbReference type="Proteomes" id="UP000504617"/>
    </source>
</evidence>
<organism evidence="4 5">
    <name type="scientific">Thamnophis sirtalis</name>
    <dbReference type="NCBI Taxonomy" id="35019"/>
    <lineage>
        <taxon>Eukaryota</taxon>
        <taxon>Metazoa</taxon>
        <taxon>Chordata</taxon>
        <taxon>Craniata</taxon>
        <taxon>Vertebrata</taxon>
        <taxon>Euteleostomi</taxon>
        <taxon>Lepidosauria</taxon>
        <taxon>Squamata</taxon>
        <taxon>Bifurcata</taxon>
        <taxon>Unidentata</taxon>
        <taxon>Episquamata</taxon>
        <taxon>Toxicofera</taxon>
        <taxon>Serpentes</taxon>
        <taxon>Colubroidea</taxon>
        <taxon>Colubridae</taxon>
        <taxon>Natricinae</taxon>
        <taxon>Thamnophis</taxon>
    </lineage>
</organism>
<dbReference type="SMART" id="SM00892">
    <property type="entry name" value="Endonuclease_NS"/>
    <property type="match status" value="1"/>
</dbReference>
<feature type="chain" id="PRO_5026905755" evidence="1">
    <location>
        <begin position="22"/>
        <end position="271"/>
    </location>
</feature>